<keyword evidence="7" id="KW-1185">Reference proteome</keyword>
<evidence type="ECO:0000256" key="4">
    <source>
        <dbReference type="SAM" id="Phobius"/>
    </source>
</evidence>
<comment type="caution">
    <text evidence="6">The sequence shown here is derived from an EMBL/GenBank/DDBJ whole genome shotgun (WGS) entry which is preliminary data.</text>
</comment>
<feature type="transmembrane region" description="Helical" evidence="4">
    <location>
        <begin position="20"/>
        <end position="41"/>
    </location>
</feature>
<dbReference type="Proteomes" id="UP000470384">
    <property type="component" value="Unassembled WGS sequence"/>
</dbReference>
<dbReference type="InterPro" id="IPR013785">
    <property type="entry name" value="Aldolase_TIM"/>
</dbReference>
<dbReference type="SUPFAM" id="SSF51395">
    <property type="entry name" value="FMN-linked oxidoreductases"/>
    <property type="match status" value="1"/>
</dbReference>
<dbReference type="RefSeq" id="WP_160586754.1">
    <property type="nucleotide sequence ID" value="NZ_BMHN01000001.1"/>
</dbReference>
<dbReference type="GO" id="GO:0015930">
    <property type="term" value="F:glutamate synthase activity"/>
    <property type="evidence" value="ECO:0007669"/>
    <property type="project" value="InterPro"/>
</dbReference>
<protein>
    <submittedName>
        <fullName evidence="6">FMN-binding glutamate synthase family protein</fullName>
    </submittedName>
</protein>
<feature type="domain" description="Glutamate synthase" evidence="5">
    <location>
        <begin position="147"/>
        <end position="470"/>
    </location>
</feature>
<dbReference type="PANTHER" id="PTHR43819">
    <property type="entry name" value="ARCHAEAL-TYPE GLUTAMATE SYNTHASE [NADPH]"/>
    <property type="match status" value="1"/>
</dbReference>
<keyword evidence="4" id="KW-1133">Transmembrane helix</keyword>
<dbReference type="Gene3D" id="3.20.20.70">
    <property type="entry name" value="Aldolase class I"/>
    <property type="match status" value="1"/>
</dbReference>
<dbReference type="Pfam" id="PF01645">
    <property type="entry name" value="Glu_synthase"/>
    <property type="match status" value="1"/>
</dbReference>
<gene>
    <name evidence="6" type="ORF">GTQ45_03055</name>
</gene>
<dbReference type="AlphaFoldDB" id="A0A845Q7S8"/>
<keyword evidence="4" id="KW-0472">Membrane</keyword>
<evidence type="ECO:0000259" key="5">
    <source>
        <dbReference type="Pfam" id="PF01645"/>
    </source>
</evidence>
<dbReference type="OrthoDB" id="9795032at2"/>
<keyword evidence="4" id="KW-0812">Transmembrane</keyword>
<organism evidence="6 7">
    <name type="scientific">Pyruvatibacter mobilis</name>
    <dbReference type="NCBI Taxonomy" id="1712261"/>
    <lineage>
        <taxon>Bacteria</taxon>
        <taxon>Pseudomonadati</taxon>
        <taxon>Pseudomonadota</taxon>
        <taxon>Alphaproteobacteria</taxon>
        <taxon>Hyphomicrobiales</taxon>
        <taxon>Parvibaculaceae</taxon>
        <taxon>Pyruvatibacter</taxon>
    </lineage>
</organism>
<evidence type="ECO:0000256" key="2">
    <source>
        <dbReference type="PIRNR" id="PIRNR006429"/>
    </source>
</evidence>
<dbReference type="PIRSF" id="PIRSF006429">
    <property type="entry name" value="GOGAT_lg_2"/>
    <property type="match status" value="1"/>
</dbReference>
<name>A0A845Q7S8_9HYPH</name>
<proteinExistence type="inferred from homology"/>
<dbReference type="CDD" id="cd02808">
    <property type="entry name" value="GltS_FMN"/>
    <property type="match status" value="1"/>
</dbReference>
<dbReference type="GeneID" id="300653693"/>
<evidence type="ECO:0000256" key="3">
    <source>
        <dbReference type="SAM" id="MobiDB-lite"/>
    </source>
</evidence>
<feature type="region of interest" description="Disordered" evidence="3">
    <location>
        <begin position="511"/>
        <end position="530"/>
    </location>
</feature>
<accession>A0A845Q7S8</accession>
<dbReference type="GO" id="GO:0006537">
    <property type="term" value="P:glutamate biosynthetic process"/>
    <property type="evidence" value="ECO:0007669"/>
    <property type="project" value="InterPro"/>
</dbReference>
<evidence type="ECO:0000313" key="7">
    <source>
        <dbReference type="Proteomes" id="UP000470384"/>
    </source>
</evidence>
<evidence type="ECO:0000256" key="1">
    <source>
        <dbReference type="ARBA" id="ARBA00009716"/>
    </source>
</evidence>
<dbReference type="PANTHER" id="PTHR43819:SF1">
    <property type="entry name" value="ARCHAEAL-TYPE GLUTAMATE SYNTHASE [NADPH]"/>
    <property type="match status" value="1"/>
</dbReference>
<reference evidence="6 7" key="1">
    <citation type="journal article" date="2016" name="Int. J. Syst. Evol. Microbiol.">
        <title>Pyruvatibacter mobilis gen. nov., sp. nov., a marine bacterium from the culture broth of Picochlorum sp. 122.</title>
        <authorList>
            <person name="Wang G."/>
            <person name="Tang M."/>
            <person name="Wu H."/>
            <person name="Dai S."/>
            <person name="Li T."/>
            <person name="Chen C."/>
            <person name="He H."/>
            <person name="Fan J."/>
            <person name="Xiang W."/>
            <person name="Li X."/>
        </authorList>
    </citation>
    <scope>NUCLEOTIDE SEQUENCE [LARGE SCALE GENOMIC DNA]</scope>
    <source>
        <strain evidence="6 7">GYP-11</strain>
    </source>
</reference>
<dbReference type="InterPro" id="IPR002932">
    <property type="entry name" value="Glu_synthdom"/>
</dbReference>
<evidence type="ECO:0000313" key="6">
    <source>
        <dbReference type="EMBL" id="NBG94705.1"/>
    </source>
</evidence>
<comment type="similarity">
    <text evidence="1 2">Belongs to the glutamate synthase family.</text>
</comment>
<sequence>MQQFVSALQITSVADAVDLLSALFVFAIGAGVLLVFALYVIDRTQTKHAIRRNYPVIGRLRYLMEDLGKYFRQYFFADDRAELPFPRAQRAWVYRAAKGVDTTVPFGSTRSLAHVGTKIFVNCPFPQLGDATEPPGNVTVGPYCRHPYTTDKYFHISGMSYGAISKPAVQALSRGAKQAGIWMNTGEGALSPFHTEGGADIVFQIGTAKYGVRNDDGSLNDDKLRAIAELDQVKMFEIKLSQGAKPGKGGILPGEKVTREIARIRGIKQGKDSISPNRHPEINSVGELLDFIAHVREVTGKPVGIKMVLGAYGWLSGLCEEINRRGQESAPDFITLDSADGGTGAAPQPLIDYMGLQIQESLPTLVDALLVYGLRDRIKVVASGKLTTPSGVAWALCAGADFVTSARGFMFALGCIQALQCNTNECPSGVATHKKHLQRGLVATDKAERVYRYATTMHKEVGMVAHSCGVDDPRMLKRHHCRIMGANSRTIGLHEMFPPGGSFKPAIDKPDTITDGSMGTHHGMDDVAAR</sequence>
<dbReference type="InterPro" id="IPR024188">
    <property type="entry name" value="GltB"/>
</dbReference>
<dbReference type="EMBL" id="WXYQ01000001">
    <property type="protein sequence ID" value="NBG94705.1"/>
    <property type="molecule type" value="Genomic_DNA"/>
</dbReference>